<comment type="caution">
    <text evidence="1">The sequence shown here is derived from an EMBL/GenBank/DDBJ whole genome shotgun (WGS) entry which is preliminary data.</text>
</comment>
<sequence length="288" mass="31361">MAVRIDPKLIYEIKVPEGSRYFGEIYRPYAVDVRIGPEHRLRFGRFSSGLVGNLRVLNLPDDTDEVFTCGAFCEADVDARIIVGGNHRNDTPCNITIGSFGGAYALFLSEEDKLTFSSNSRPVRFGDNVVLSSGVRVLGGAEVGTGSVVAAGAVVSGVCPAFGVYGGVPARRLKDRFNAAARERYDALRLSELRAHCIPLIPAMLASDLPSDEHGAEYVNRVPRLVFEGKIGDGGSVHLRRTDEYFIGDDRVTGASIVEKLSSYFNQAREKPASFNWSADIFYDLGIS</sequence>
<dbReference type="EMBL" id="JAUFPX010000006">
    <property type="protein sequence ID" value="MDN3590600.1"/>
    <property type="molecule type" value="Genomic_DNA"/>
</dbReference>
<reference evidence="2" key="1">
    <citation type="journal article" date="2019" name="Int. J. Syst. Evol. Microbiol.">
        <title>The Global Catalogue of Microorganisms (GCM) 10K type strain sequencing project: providing services to taxonomists for standard genome sequencing and annotation.</title>
        <authorList>
            <consortium name="The Broad Institute Genomics Platform"/>
            <consortium name="The Broad Institute Genome Sequencing Center for Infectious Disease"/>
            <person name="Wu L."/>
            <person name="Ma J."/>
        </authorList>
    </citation>
    <scope>NUCLEOTIDE SEQUENCE [LARGE SCALE GENOMIC DNA]</scope>
    <source>
        <strain evidence="2">CECT 7069</strain>
    </source>
</reference>
<dbReference type="PANTHER" id="PTHR23416:SF78">
    <property type="entry name" value="LIPOPOLYSACCHARIDE BIOSYNTHESIS O-ACETYL TRANSFERASE WBBJ-RELATED"/>
    <property type="match status" value="1"/>
</dbReference>
<accession>A0ABT8BGE0</accession>
<evidence type="ECO:0008006" key="3">
    <source>
        <dbReference type="Google" id="ProtNLM"/>
    </source>
</evidence>
<proteinExistence type="predicted"/>
<name>A0ABT8BGE0_9HYPH</name>
<dbReference type="PANTHER" id="PTHR23416">
    <property type="entry name" value="SIALIC ACID SYNTHASE-RELATED"/>
    <property type="match status" value="1"/>
</dbReference>
<dbReference type="RefSeq" id="WP_238223020.1">
    <property type="nucleotide sequence ID" value="NZ_BPQD01000003.1"/>
</dbReference>
<dbReference type="InterPro" id="IPR011004">
    <property type="entry name" value="Trimer_LpxA-like_sf"/>
</dbReference>
<evidence type="ECO:0000313" key="1">
    <source>
        <dbReference type="EMBL" id="MDN3590600.1"/>
    </source>
</evidence>
<evidence type="ECO:0000313" key="2">
    <source>
        <dbReference type="Proteomes" id="UP001224644"/>
    </source>
</evidence>
<keyword evidence="2" id="KW-1185">Reference proteome</keyword>
<organism evidence="1 2">
    <name type="scientific">Methylobacterium adhaesivum</name>
    <dbReference type="NCBI Taxonomy" id="333297"/>
    <lineage>
        <taxon>Bacteria</taxon>
        <taxon>Pseudomonadati</taxon>
        <taxon>Pseudomonadota</taxon>
        <taxon>Alphaproteobacteria</taxon>
        <taxon>Hyphomicrobiales</taxon>
        <taxon>Methylobacteriaceae</taxon>
        <taxon>Methylobacterium</taxon>
    </lineage>
</organism>
<gene>
    <name evidence="1" type="ORF">QWZ12_08235</name>
</gene>
<dbReference type="Proteomes" id="UP001224644">
    <property type="component" value="Unassembled WGS sequence"/>
</dbReference>
<dbReference type="SUPFAM" id="SSF51161">
    <property type="entry name" value="Trimeric LpxA-like enzymes"/>
    <property type="match status" value="1"/>
</dbReference>
<dbReference type="Gene3D" id="2.160.10.10">
    <property type="entry name" value="Hexapeptide repeat proteins"/>
    <property type="match status" value="1"/>
</dbReference>
<protein>
    <recommendedName>
        <fullName evidence="3">Acetyltransferase</fullName>
    </recommendedName>
</protein>
<dbReference type="InterPro" id="IPR051159">
    <property type="entry name" value="Hexapeptide_acetyltransf"/>
</dbReference>